<dbReference type="InterPro" id="IPR050448">
    <property type="entry name" value="OpgB/LTA_synthase_biosynth"/>
</dbReference>
<reference evidence="2 3" key="1">
    <citation type="submission" date="2017-06" db="EMBL/GenBank/DDBJ databases">
        <title>Genome sequence of Lactobacillus plantarum subsp. plantarum strain SRCM101258.</title>
        <authorList>
            <person name="Cho S.H."/>
        </authorList>
    </citation>
    <scope>NUCLEOTIDE SEQUENCE [LARGE SCALE GENOMIC DNA]</scope>
    <source>
        <strain evidence="2 3">SRCM101258</strain>
    </source>
</reference>
<gene>
    <name evidence="2" type="primary">ltaS</name>
    <name evidence="2" type="ORF">S101258_01195</name>
</gene>
<protein>
    <submittedName>
        <fullName evidence="2">Phosphatidylglycerol--membrane-oligosaccharide glycerophosphotransferase</fullName>
        <ecNumber evidence="2">2.7.8.20</ecNumber>
    </submittedName>
</protein>
<feature type="region of interest" description="Disordered" evidence="1">
    <location>
        <begin position="128"/>
        <end position="166"/>
    </location>
</feature>
<keyword evidence="2" id="KW-0808">Transferase</keyword>
<evidence type="ECO:0000256" key="1">
    <source>
        <dbReference type="SAM" id="MobiDB-lite"/>
    </source>
</evidence>
<accession>A0A2S3U6W2</accession>
<organism evidence="2 3">
    <name type="scientific">Lactiplantibacillus plantarum subsp. plantarum</name>
    <dbReference type="NCBI Taxonomy" id="337330"/>
    <lineage>
        <taxon>Bacteria</taxon>
        <taxon>Bacillati</taxon>
        <taxon>Bacillota</taxon>
        <taxon>Bacilli</taxon>
        <taxon>Lactobacillales</taxon>
        <taxon>Lactobacillaceae</taxon>
        <taxon>Lactiplantibacillus</taxon>
    </lineage>
</organism>
<feature type="compositionally biased region" description="Low complexity" evidence="1">
    <location>
        <begin position="152"/>
        <end position="166"/>
    </location>
</feature>
<dbReference type="Gene3D" id="3.30.1120.170">
    <property type="match status" value="1"/>
</dbReference>
<dbReference type="PANTHER" id="PTHR47371">
    <property type="entry name" value="LIPOTEICHOIC ACID SYNTHASE"/>
    <property type="match status" value="1"/>
</dbReference>
<dbReference type="PANTHER" id="PTHR47371:SF3">
    <property type="entry name" value="PHOSPHOGLYCEROL TRANSFERASE I"/>
    <property type="match status" value="1"/>
</dbReference>
<proteinExistence type="predicted"/>
<dbReference type="SUPFAM" id="SSF53649">
    <property type="entry name" value="Alkaline phosphatase-like"/>
    <property type="match status" value="1"/>
</dbReference>
<name>A0A2S3U6W2_LACPN</name>
<dbReference type="AlphaFoldDB" id="A0A2S3U6W2"/>
<dbReference type="EMBL" id="NKCZ01000090">
    <property type="protein sequence ID" value="POD85883.1"/>
    <property type="molecule type" value="Genomic_DNA"/>
</dbReference>
<dbReference type="InterPro" id="IPR017850">
    <property type="entry name" value="Alkaline_phosphatase_core_sf"/>
</dbReference>
<comment type="caution">
    <text evidence="2">The sequence shown here is derived from an EMBL/GenBank/DDBJ whole genome shotgun (WGS) entry which is preliminary data.</text>
</comment>
<dbReference type="GO" id="GO:0008960">
    <property type="term" value="F:phosphatidylglycerol-membrane-oligosaccharide glycerophosphotransferase activity"/>
    <property type="evidence" value="ECO:0007669"/>
    <property type="project" value="UniProtKB-EC"/>
</dbReference>
<dbReference type="EC" id="2.7.8.20" evidence="2"/>
<evidence type="ECO:0000313" key="2">
    <source>
        <dbReference type="EMBL" id="POD85883.1"/>
    </source>
</evidence>
<sequence length="166" mass="18485">MPTIFDLLGIKNKGYIQFGTDLLSKQHNQTVAFRNGDFVSPTYTKISGTVYDSKTGKKLTDMTTKQKDTVKQMQNHVTTELSLSDRVIQGDLLRFYTPKGFKKVNKSDYSYKLTKTLKSLKEIQAEKKTSVLSKHKGKSTESLYKTDAPELSSSSDSSSSSSSSSD</sequence>
<evidence type="ECO:0000313" key="3">
    <source>
        <dbReference type="Proteomes" id="UP000236990"/>
    </source>
</evidence>
<dbReference type="Proteomes" id="UP000236990">
    <property type="component" value="Unassembled WGS sequence"/>
</dbReference>